<sequence>MPRWKMMASSRATTHLPLLSLVAACSHSSALARPFSLAHPSHRLAFPTVPRGHLLCSRSSALALPSRSHIPRVIATGSRSPNLLVRRLARGMSPFVALKLVRLPGLAARLARRRRLLEHTAVASSRMPVPRVIAVGSRSLVLHSRLARRSSPVIVAGPALPVDTSHESVGPHLDPFFTHVWRALRGLGPALAPFHSSLACADLARRRRHPPVHLTVGYIRISGYY</sequence>
<name>A0ACB8QKA6_9AGAM</name>
<dbReference type="EMBL" id="MU273554">
    <property type="protein sequence ID" value="KAI0032189.1"/>
    <property type="molecule type" value="Genomic_DNA"/>
</dbReference>
<protein>
    <submittedName>
        <fullName evidence="1">Uncharacterized protein</fullName>
    </submittedName>
</protein>
<evidence type="ECO:0000313" key="1">
    <source>
        <dbReference type="EMBL" id="KAI0032189.1"/>
    </source>
</evidence>
<proteinExistence type="predicted"/>
<reference evidence="1" key="1">
    <citation type="submission" date="2021-02" db="EMBL/GenBank/DDBJ databases">
        <authorList>
            <consortium name="DOE Joint Genome Institute"/>
            <person name="Ahrendt S."/>
            <person name="Looney B.P."/>
            <person name="Miyauchi S."/>
            <person name="Morin E."/>
            <person name="Drula E."/>
            <person name="Courty P.E."/>
            <person name="Chicoki N."/>
            <person name="Fauchery L."/>
            <person name="Kohler A."/>
            <person name="Kuo A."/>
            <person name="Labutti K."/>
            <person name="Pangilinan J."/>
            <person name="Lipzen A."/>
            <person name="Riley R."/>
            <person name="Andreopoulos W."/>
            <person name="He G."/>
            <person name="Johnson J."/>
            <person name="Barry K.W."/>
            <person name="Grigoriev I.V."/>
            <person name="Nagy L."/>
            <person name="Hibbett D."/>
            <person name="Henrissat B."/>
            <person name="Matheny P.B."/>
            <person name="Labbe J."/>
            <person name="Martin F."/>
        </authorList>
    </citation>
    <scope>NUCLEOTIDE SEQUENCE</scope>
    <source>
        <strain evidence="1">EC-137</strain>
    </source>
</reference>
<organism evidence="1 2">
    <name type="scientific">Vararia minispora EC-137</name>
    <dbReference type="NCBI Taxonomy" id="1314806"/>
    <lineage>
        <taxon>Eukaryota</taxon>
        <taxon>Fungi</taxon>
        <taxon>Dikarya</taxon>
        <taxon>Basidiomycota</taxon>
        <taxon>Agaricomycotina</taxon>
        <taxon>Agaricomycetes</taxon>
        <taxon>Russulales</taxon>
        <taxon>Lachnocladiaceae</taxon>
        <taxon>Vararia</taxon>
    </lineage>
</organism>
<gene>
    <name evidence="1" type="ORF">K488DRAFT_86115</name>
</gene>
<dbReference type="Proteomes" id="UP000814128">
    <property type="component" value="Unassembled WGS sequence"/>
</dbReference>
<evidence type="ECO:0000313" key="2">
    <source>
        <dbReference type="Proteomes" id="UP000814128"/>
    </source>
</evidence>
<comment type="caution">
    <text evidence="1">The sequence shown here is derived from an EMBL/GenBank/DDBJ whole genome shotgun (WGS) entry which is preliminary data.</text>
</comment>
<accession>A0ACB8QKA6</accession>
<keyword evidence="2" id="KW-1185">Reference proteome</keyword>
<reference evidence="1" key="2">
    <citation type="journal article" date="2022" name="New Phytol.">
        <title>Evolutionary transition to the ectomycorrhizal habit in the genomes of a hyperdiverse lineage of mushroom-forming fungi.</title>
        <authorList>
            <person name="Looney B."/>
            <person name="Miyauchi S."/>
            <person name="Morin E."/>
            <person name="Drula E."/>
            <person name="Courty P.E."/>
            <person name="Kohler A."/>
            <person name="Kuo A."/>
            <person name="LaButti K."/>
            <person name="Pangilinan J."/>
            <person name="Lipzen A."/>
            <person name="Riley R."/>
            <person name="Andreopoulos W."/>
            <person name="He G."/>
            <person name="Johnson J."/>
            <person name="Nolan M."/>
            <person name="Tritt A."/>
            <person name="Barry K.W."/>
            <person name="Grigoriev I.V."/>
            <person name="Nagy L.G."/>
            <person name="Hibbett D."/>
            <person name="Henrissat B."/>
            <person name="Matheny P.B."/>
            <person name="Labbe J."/>
            <person name="Martin F.M."/>
        </authorList>
    </citation>
    <scope>NUCLEOTIDE SEQUENCE</scope>
    <source>
        <strain evidence="1">EC-137</strain>
    </source>
</reference>